<comment type="subcellular location">
    <subcellularLocation>
        <location evidence="2">Cytoplasm</location>
        <location evidence="2">Stress granule</location>
    </subcellularLocation>
    <subcellularLocation>
        <location evidence="1">Nucleus</location>
    </subcellularLocation>
</comment>
<feature type="domain" description="Cyclin-like" evidence="10">
    <location>
        <begin position="165"/>
        <end position="250"/>
    </location>
</feature>
<dbReference type="GO" id="GO:0010494">
    <property type="term" value="C:cytoplasmic stress granule"/>
    <property type="evidence" value="ECO:0007669"/>
    <property type="project" value="UniProtKB-SubCell"/>
</dbReference>
<comment type="similarity">
    <text evidence="3">Belongs to the cyclin family. Cyclin Y subfamily.</text>
</comment>
<keyword evidence="6 8" id="KW-0195">Cyclin</keyword>
<feature type="compositionally biased region" description="Polar residues" evidence="9">
    <location>
        <begin position="473"/>
        <end position="486"/>
    </location>
</feature>
<protein>
    <recommendedName>
        <fullName evidence="10">Cyclin-like domain-containing protein</fullName>
    </recommendedName>
</protein>
<gene>
    <name evidence="11" type="ORF">TTEB3V08_LOCUS2952</name>
</gene>
<evidence type="ECO:0000259" key="10">
    <source>
        <dbReference type="SMART" id="SM00385"/>
    </source>
</evidence>
<evidence type="ECO:0000256" key="5">
    <source>
        <dbReference type="ARBA" id="ARBA00022490"/>
    </source>
</evidence>
<dbReference type="SMART" id="SM00385">
    <property type="entry name" value="CYCLIN"/>
    <property type="match status" value="1"/>
</dbReference>
<evidence type="ECO:0000256" key="7">
    <source>
        <dbReference type="ARBA" id="ARBA00023242"/>
    </source>
</evidence>
<evidence type="ECO:0000256" key="2">
    <source>
        <dbReference type="ARBA" id="ARBA00004210"/>
    </source>
</evidence>
<evidence type="ECO:0000256" key="9">
    <source>
        <dbReference type="SAM" id="MobiDB-lite"/>
    </source>
</evidence>
<evidence type="ECO:0000256" key="6">
    <source>
        <dbReference type="ARBA" id="ARBA00023127"/>
    </source>
</evidence>
<dbReference type="EMBL" id="OE000737">
    <property type="protein sequence ID" value="CAD7454859.1"/>
    <property type="molecule type" value="Genomic_DNA"/>
</dbReference>
<evidence type="ECO:0000256" key="4">
    <source>
        <dbReference type="ARBA" id="ARBA00010821"/>
    </source>
</evidence>
<dbReference type="CDD" id="cd20540">
    <property type="entry name" value="CYCLIN_CCNY_like"/>
    <property type="match status" value="1"/>
</dbReference>
<dbReference type="Pfam" id="PF14799">
    <property type="entry name" value="FAM195"/>
    <property type="match status" value="1"/>
</dbReference>
<organism evidence="11">
    <name type="scientific">Timema tahoe</name>
    <dbReference type="NCBI Taxonomy" id="61484"/>
    <lineage>
        <taxon>Eukaryota</taxon>
        <taxon>Metazoa</taxon>
        <taxon>Ecdysozoa</taxon>
        <taxon>Arthropoda</taxon>
        <taxon>Hexapoda</taxon>
        <taxon>Insecta</taxon>
        <taxon>Pterygota</taxon>
        <taxon>Neoptera</taxon>
        <taxon>Polyneoptera</taxon>
        <taxon>Phasmatodea</taxon>
        <taxon>Timematodea</taxon>
        <taxon>Timematoidea</taxon>
        <taxon>Timematidae</taxon>
        <taxon>Timema</taxon>
    </lineage>
</organism>
<sequence>MGNKNSCCAYSSPSQGHKDVPHFEAYSPEGEESIGNLQHISEREPEDCDSDPSLHPMAGTIFMERSKASIENGMIRKRSQNHLVDPRPLKKSSSCSTIYLDDSTVSQPNLKNTVKCVALAIYYHIKNRTSQRHISIFDEKLHPLTRDGVIDDYDKHNPEHRQIYKFVRTLFNAAQLTAECAIITLVYLERLLTYAEVDITPATWKRIVLGAILLASKVWDDQAVWNVDYCQILKDITVEDMNELERQFLEMLQFNINVPSSVYAKYYFDLRTLAEANDLSFPSEPLSKDRAQKLEAMSRVCEDKVTAEALRNGHKKWSSVDNKLDCTYNSATLQVFRSLVAEAGTQLYQLYSSPNIKHSENSVRLVAFVYVVTKTSRRWHRYPSRLFGQIYTGSRECQCSYQGHESRQRRMYTVSKGPSKIVAKTRRGIPHTQNIEKLEILRDQLAKKSADIEEKLDNGIMNGPKPVFHTVNGKRSSSQRTQQEPISPQHAELINFIYESWEQVCKEYEQEPIEGNSEGSHPNIVYYNAGEPSSHLKDFKPFDLESWWGKRLFHNITKSI</sequence>
<accession>A0A7R9IBM9</accession>
<evidence type="ECO:0000256" key="8">
    <source>
        <dbReference type="RuleBase" id="RU000383"/>
    </source>
</evidence>
<name>A0A7R9IBM9_9NEOP</name>
<dbReference type="InterPro" id="IPR006671">
    <property type="entry name" value="Cyclin_N"/>
</dbReference>
<dbReference type="FunFam" id="1.10.472.10:FF:000011">
    <property type="entry name" value="Cyclin-Y isoform 1"/>
    <property type="match status" value="1"/>
</dbReference>
<feature type="region of interest" description="Disordered" evidence="9">
    <location>
        <begin position="457"/>
        <end position="486"/>
    </location>
</feature>
<dbReference type="InterPro" id="IPR029428">
    <property type="entry name" value="MCRIP"/>
</dbReference>
<evidence type="ECO:0000313" key="11">
    <source>
        <dbReference type="EMBL" id="CAD7454859.1"/>
    </source>
</evidence>
<comment type="similarity">
    <text evidence="4">Belongs to the MCRIP family.</text>
</comment>
<proteinExistence type="inferred from homology"/>
<dbReference type="AlphaFoldDB" id="A0A7R9IBM9"/>
<evidence type="ECO:0000256" key="1">
    <source>
        <dbReference type="ARBA" id="ARBA00004123"/>
    </source>
</evidence>
<dbReference type="InterPro" id="IPR013763">
    <property type="entry name" value="Cyclin-like_dom"/>
</dbReference>
<dbReference type="Pfam" id="PF00134">
    <property type="entry name" value="Cyclin_N"/>
    <property type="match status" value="1"/>
</dbReference>
<dbReference type="PANTHER" id="PTHR14248">
    <property type="entry name" value="CYCLIN Y, ISOFORM A"/>
    <property type="match status" value="1"/>
</dbReference>
<dbReference type="SUPFAM" id="SSF47954">
    <property type="entry name" value="Cyclin-like"/>
    <property type="match status" value="1"/>
</dbReference>
<dbReference type="Gene3D" id="1.10.472.10">
    <property type="entry name" value="Cyclin-like"/>
    <property type="match status" value="1"/>
</dbReference>
<keyword evidence="5" id="KW-0963">Cytoplasm</keyword>
<dbReference type="GO" id="GO:0005634">
    <property type="term" value="C:nucleus"/>
    <property type="evidence" value="ECO:0007669"/>
    <property type="project" value="UniProtKB-SubCell"/>
</dbReference>
<evidence type="ECO:0000256" key="3">
    <source>
        <dbReference type="ARBA" id="ARBA00005463"/>
    </source>
</evidence>
<dbReference type="InterPro" id="IPR036915">
    <property type="entry name" value="Cyclin-like_sf"/>
</dbReference>
<keyword evidence="7" id="KW-0539">Nucleus</keyword>
<reference evidence="11" key="1">
    <citation type="submission" date="2020-11" db="EMBL/GenBank/DDBJ databases">
        <authorList>
            <person name="Tran Van P."/>
        </authorList>
    </citation>
    <scope>NUCLEOTIDE SEQUENCE</scope>
</reference>